<dbReference type="NCBIfam" id="TIGR01640">
    <property type="entry name" value="F_box_assoc_1"/>
    <property type="match status" value="1"/>
</dbReference>
<dbReference type="InterPro" id="IPR017451">
    <property type="entry name" value="F-box-assoc_interact_dom"/>
</dbReference>
<comment type="caution">
    <text evidence="2">The sequence shown here is derived from an EMBL/GenBank/DDBJ whole genome shotgun (WGS) entry which is preliminary data.</text>
</comment>
<reference evidence="2" key="1">
    <citation type="journal article" date="2023" name="bioRxiv">
        <title>Improved chromosome-level genome assembly for marigold (Tagetes erecta).</title>
        <authorList>
            <person name="Jiang F."/>
            <person name="Yuan L."/>
            <person name="Wang S."/>
            <person name="Wang H."/>
            <person name="Xu D."/>
            <person name="Wang A."/>
            <person name="Fan W."/>
        </authorList>
    </citation>
    <scope>NUCLEOTIDE SEQUENCE</scope>
    <source>
        <strain evidence="2">WSJ</strain>
        <tissue evidence="2">Leaf</tissue>
    </source>
</reference>
<protein>
    <recommendedName>
        <fullName evidence="1">F-box domain-containing protein</fullName>
    </recommendedName>
</protein>
<dbReference type="EMBL" id="JAUHHV010000002">
    <property type="protein sequence ID" value="KAK1432459.1"/>
    <property type="molecule type" value="Genomic_DNA"/>
</dbReference>
<dbReference type="InterPro" id="IPR050796">
    <property type="entry name" value="SCF_F-box_component"/>
</dbReference>
<name>A0AAD8L1C2_TARER</name>
<dbReference type="InterPro" id="IPR006527">
    <property type="entry name" value="F-box-assoc_dom_typ1"/>
</dbReference>
<keyword evidence="3" id="KW-1185">Reference proteome</keyword>
<sequence length="392" mass="45564">MSDNIPLDIQVDIIKRLPVKSLIQFRSVSKAWKSRIDSSDFITRYDAQHTQPQHVLVNYKDVDLRQQKYVSILDDDTFPRNKVYVTVSLLAIMLKYSSIIGSSRGLFCLYGNYRKGHEGPVSATGRAVIWNPSIRKSVDVIVPNVACWKRYNRVYETTLGFGVCRETNDPKIVKITHIYRAMDIINDVPWQVEVFSLSGRVWRRPRSNVPRTSIRFGDFKVFKDGFLYWLGRDTIVRNGGLSEYYLIISFDMTSEEFKEVKLPDSLAYYQCLTMCKLRESVVVVKLELERTRVFSVWRMDDGVANSFTKILSINAEGSSLSIMAFRKTGKPIFNMIRELGIIRTRPEFSIHPYTETLLLLDHPDFVIYNKAKRYIAKWKARNRRLLKHSSNV</sequence>
<dbReference type="SUPFAM" id="SSF81383">
    <property type="entry name" value="F-box domain"/>
    <property type="match status" value="1"/>
</dbReference>
<feature type="domain" description="F-box" evidence="1">
    <location>
        <begin position="1"/>
        <end position="45"/>
    </location>
</feature>
<dbReference type="InterPro" id="IPR001810">
    <property type="entry name" value="F-box_dom"/>
</dbReference>
<evidence type="ECO:0000259" key="1">
    <source>
        <dbReference type="PROSITE" id="PS50181"/>
    </source>
</evidence>
<dbReference type="PANTHER" id="PTHR31672">
    <property type="entry name" value="BNACNNG10540D PROTEIN"/>
    <property type="match status" value="1"/>
</dbReference>
<dbReference type="PANTHER" id="PTHR31672:SF10">
    <property type="entry name" value="F-BOX DOMAIN-CONTAINING PROTEIN"/>
    <property type="match status" value="1"/>
</dbReference>
<dbReference type="CDD" id="cd22157">
    <property type="entry name" value="F-box_AtFBW1-like"/>
    <property type="match status" value="1"/>
</dbReference>
<dbReference type="SMART" id="SM00256">
    <property type="entry name" value="FBOX"/>
    <property type="match status" value="1"/>
</dbReference>
<evidence type="ECO:0000313" key="2">
    <source>
        <dbReference type="EMBL" id="KAK1432459.1"/>
    </source>
</evidence>
<evidence type="ECO:0000313" key="3">
    <source>
        <dbReference type="Proteomes" id="UP001229421"/>
    </source>
</evidence>
<dbReference type="Pfam" id="PF07734">
    <property type="entry name" value="FBA_1"/>
    <property type="match status" value="1"/>
</dbReference>
<gene>
    <name evidence="2" type="ORF">QVD17_09356</name>
</gene>
<dbReference type="Pfam" id="PF00646">
    <property type="entry name" value="F-box"/>
    <property type="match status" value="1"/>
</dbReference>
<dbReference type="AlphaFoldDB" id="A0AAD8L1C2"/>
<dbReference type="Proteomes" id="UP001229421">
    <property type="component" value="Unassembled WGS sequence"/>
</dbReference>
<accession>A0AAD8L1C2</accession>
<dbReference type="InterPro" id="IPR036047">
    <property type="entry name" value="F-box-like_dom_sf"/>
</dbReference>
<proteinExistence type="predicted"/>
<dbReference type="PROSITE" id="PS50181">
    <property type="entry name" value="FBOX"/>
    <property type="match status" value="1"/>
</dbReference>
<organism evidence="2 3">
    <name type="scientific">Tagetes erecta</name>
    <name type="common">African marigold</name>
    <dbReference type="NCBI Taxonomy" id="13708"/>
    <lineage>
        <taxon>Eukaryota</taxon>
        <taxon>Viridiplantae</taxon>
        <taxon>Streptophyta</taxon>
        <taxon>Embryophyta</taxon>
        <taxon>Tracheophyta</taxon>
        <taxon>Spermatophyta</taxon>
        <taxon>Magnoliopsida</taxon>
        <taxon>eudicotyledons</taxon>
        <taxon>Gunneridae</taxon>
        <taxon>Pentapetalae</taxon>
        <taxon>asterids</taxon>
        <taxon>campanulids</taxon>
        <taxon>Asterales</taxon>
        <taxon>Asteraceae</taxon>
        <taxon>Asteroideae</taxon>
        <taxon>Heliantheae alliance</taxon>
        <taxon>Tageteae</taxon>
        <taxon>Tagetes</taxon>
    </lineage>
</organism>